<dbReference type="InterPro" id="IPR001357">
    <property type="entry name" value="BRCT_dom"/>
</dbReference>
<feature type="region of interest" description="Disordered" evidence="17">
    <location>
        <begin position="1103"/>
        <end position="1128"/>
    </location>
</feature>
<dbReference type="GO" id="GO:0003677">
    <property type="term" value="F:DNA binding"/>
    <property type="evidence" value="ECO:0007669"/>
    <property type="project" value="InterPro"/>
</dbReference>
<dbReference type="CDD" id="cd07903">
    <property type="entry name" value="Adenylation_DNA_ligase_IV"/>
    <property type="match status" value="1"/>
</dbReference>
<evidence type="ECO:0000256" key="4">
    <source>
        <dbReference type="ARBA" id="ARBA00022598"/>
    </source>
</evidence>
<dbReference type="SUPFAM" id="SSF50249">
    <property type="entry name" value="Nucleic acid-binding proteins"/>
    <property type="match status" value="1"/>
</dbReference>
<dbReference type="SUPFAM" id="SSF52113">
    <property type="entry name" value="BRCT domain"/>
    <property type="match status" value="2"/>
</dbReference>
<comment type="caution">
    <text evidence="20">The sequence shown here is derived from an EMBL/GenBank/DDBJ whole genome shotgun (WGS) entry which is preliminary data.</text>
</comment>
<dbReference type="CDD" id="cd07968">
    <property type="entry name" value="OBF_DNA_ligase_IV"/>
    <property type="match status" value="1"/>
</dbReference>
<feature type="domain" description="BRCT" evidence="19">
    <location>
        <begin position="1203"/>
        <end position="1314"/>
    </location>
</feature>
<dbReference type="InterPro" id="IPR029710">
    <property type="entry name" value="LIG4"/>
</dbReference>
<evidence type="ECO:0000313" key="20">
    <source>
        <dbReference type="EMBL" id="KAF8678787.1"/>
    </source>
</evidence>
<dbReference type="InterPro" id="IPR012340">
    <property type="entry name" value="NA-bd_OB-fold"/>
</dbReference>
<dbReference type="NCBIfam" id="TIGR00574">
    <property type="entry name" value="dnl1"/>
    <property type="match status" value="1"/>
</dbReference>
<dbReference type="PANTHER" id="PTHR45997:SF1">
    <property type="entry name" value="DNA LIGASE 4"/>
    <property type="match status" value="1"/>
</dbReference>
<dbReference type="SUPFAM" id="SSF56091">
    <property type="entry name" value="DNA ligase/mRNA capping enzyme, catalytic domain"/>
    <property type="match status" value="1"/>
</dbReference>
<evidence type="ECO:0000256" key="14">
    <source>
        <dbReference type="ARBA" id="ARBA00034003"/>
    </source>
</evidence>
<evidence type="ECO:0000256" key="16">
    <source>
        <dbReference type="RuleBase" id="RU004196"/>
    </source>
</evidence>
<keyword evidence="10" id="KW-0460">Magnesium</keyword>
<dbReference type="Pfam" id="PF04679">
    <property type="entry name" value="DNA_ligase_A_C"/>
    <property type="match status" value="1"/>
</dbReference>
<dbReference type="InterPro" id="IPR044125">
    <property type="entry name" value="Adenylation_DNA_ligase_IV"/>
</dbReference>
<keyword evidence="7 15" id="KW-0547">Nucleotide-binding</keyword>
<dbReference type="GO" id="GO:0003910">
    <property type="term" value="F:DNA ligase (ATP) activity"/>
    <property type="evidence" value="ECO:0007669"/>
    <property type="project" value="UniProtKB-EC"/>
</dbReference>
<reference evidence="20" key="1">
    <citation type="submission" date="2020-09" db="EMBL/GenBank/DDBJ databases">
        <title>Comparative genome analyses of four rice-infecting Rhizoctonia solani isolates reveal extensive enrichment of homogalacturonan modification genes.</title>
        <authorList>
            <person name="Lee D.-Y."/>
            <person name="Jeon J."/>
            <person name="Kim K.-T."/>
            <person name="Cheong K."/>
            <person name="Song H."/>
            <person name="Choi G."/>
            <person name="Ko J."/>
            <person name="Opiyo S.O."/>
            <person name="Zuo S."/>
            <person name="Madhav S."/>
            <person name="Lee Y.-H."/>
            <person name="Wang G.-L."/>
        </authorList>
    </citation>
    <scope>NUCLEOTIDE SEQUENCE</scope>
    <source>
        <strain evidence="20">AG1-IA YN-7</strain>
    </source>
</reference>
<dbReference type="GO" id="GO:0032807">
    <property type="term" value="C:DNA ligase IV complex"/>
    <property type="evidence" value="ECO:0007669"/>
    <property type="project" value="TreeGrafter"/>
</dbReference>
<feature type="domain" description="ATP-dependent DNA ligase family profile" evidence="18">
    <location>
        <begin position="693"/>
        <end position="833"/>
    </location>
</feature>
<dbReference type="Gene3D" id="3.30.470.30">
    <property type="entry name" value="DNA ligase/mRNA capping enzyme"/>
    <property type="match status" value="1"/>
</dbReference>
<dbReference type="EMBL" id="JACYCC010000038">
    <property type="protein sequence ID" value="KAF8678787.1"/>
    <property type="molecule type" value="Genomic_DNA"/>
</dbReference>
<dbReference type="GO" id="GO:0006310">
    <property type="term" value="P:DNA recombination"/>
    <property type="evidence" value="ECO:0007669"/>
    <property type="project" value="UniProtKB-KW"/>
</dbReference>
<keyword evidence="8 15" id="KW-0227">DNA damage</keyword>
<evidence type="ECO:0000256" key="15">
    <source>
        <dbReference type="RuleBase" id="RU000617"/>
    </source>
</evidence>
<comment type="similarity">
    <text evidence="3 16">Belongs to the ATP-dependent DNA ligase family.</text>
</comment>
<evidence type="ECO:0000256" key="12">
    <source>
        <dbReference type="ARBA" id="ARBA00023204"/>
    </source>
</evidence>
<dbReference type="Gene3D" id="2.40.50.140">
    <property type="entry name" value="Nucleic acid-binding proteins"/>
    <property type="match status" value="1"/>
</dbReference>
<protein>
    <recommendedName>
        <fullName evidence="15">DNA ligase</fullName>
        <ecNumber evidence="15">6.5.1.1</ecNumber>
    </recommendedName>
</protein>
<keyword evidence="9 15" id="KW-0067">ATP-binding</keyword>
<evidence type="ECO:0000256" key="7">
    <source>
        <dbReference type="ARBA" id="ARBA00022741"/>
    </source>
</evidence>
<gene>
    <name evidence="20" type="ORF">RHS04_04918</name>
</gene>
<keyword evidence="12 15" id="KW-0234">DNA repair</keyword>
<evidence type="ECO:0000313" key="21">
    <source>
        <dbReference type="Proteomes" id="UP000650582"/>
    </source>
</evidence>
<evidence type="ECO:0000259" key="18">
    <source>
        <dbReference type="PROSITE" id="PS50160"/>
    </source>
</evidence>
<keyword evidence="4 15" id="KW-0436">Ligase</keyword>
<dbReference type="InterPro" id="IPR012310">
    <property type="entry name" value="DNA_ligase_ATP-dep_cent"/>
</dbReference>
<dbReference type="GO" id="GO:0046872">
    <property type="term" value="F:metal ion binding"/>
    <property type="evidence" value="ECO:0007669"/>
    <property type="project" value="UniProtKB-KW"/>
</dbReference>
<comment type="subcellular location">
    <subcellularLocation>
        <location evidence="2">Nucleus</location>
    </subcellularLocation>
</comment>
<evidence type="ECO:0000256" key="5">
    <source>
        <dbReference type="ARBA" id="ARBA00022723"/>
    </source>
</evidence>
<dbReference type="InterPro" id="IPR000977">
    <property type="entry name" value="DNA_ligase_ATP-dep"/>
</dbReference>
<feature type="domain" description="BRCT" evidence="19">
    <location>
        <begin position="971"/>
        <end position="1039"/>
    </location>
</feature>
<dbReference type="GO" id="GO:0006303">
    <property type="term" value="P:double-strand break repair via nonhomologous end joining"/>
    <property type="evidence" value="ECO:0007669"/>
    <property type="project" value="TreeGrafter"/>
</dbReference>
<dbReference type="InterPro" id="IPR012308">
    <property type="entry name" value="DNA_ligase_ATP-dep_N"/>
</dbReference>
<dbReference type="Gene3D" id="3.40.50.10190">
    <property type="entry name" value="BRCT domain"/>
    <property type="match status" value="2"/>
</dbReference>
<evidence type="ECO:0000256" key="8">
    <source>
        <dbReference type="ARBA" id="ARBA00022763"/>
    </source>
</evidence>
<name>A0A8H7H7Q0_9AGAM</name>
<dbReference type="PROSITE" id="PS00697">
    <property type="entry name" value="DNA_LIGASE_A1"/>
    <property type="match status" value="1"/>
</dbReference>
<evidence type="ECO:0000256" key="9">
    <source>
        <dbReference type="ARBA" id="ARBA00022840"/>
    </source>
</evidence>
<sequence>MEPAIIPLPFLRRPYSPKAAVFESDIPEEWHPTANLSMRAPIETWMSPSVQRLRSYESDPDLYIYESQLQLAFLIRLLGIVALHLKALDQSIPHCTLYTMSSLQALPAGIYRISDGRGRWLSESGVGPGTGAGTQLVLLTEEEGTDAGFNARPITLPEYDKSQSAYTIQNAKSGLYASFEGDATENAHLGSHSIPRYYDLVSNGAQGLKVVLKGTKLSLNTSPCIMYPPMIALSTDVNAMVISRSLDMDPQKALSCSEREQYVILAMRYKIRAFKRNGDPQNMDGPPSPPLSAIGGGGVPEPSAVEPLPLLKPAGVFNHGPSPLFSKLTDLFEALRTERRQEKRKTLLVRWFTNWREKVGTDLHPALRLILPEKDRERAVYGLKESSLAKCFLASMGIDPKSADGKRVLNWKKPTPDNVFKFLRARFSSLTSSLSLQPTVGDFPTTLYEVLAPRCPNTHGTLTVDRLNELLDDLTKCARNIEMQMRVVRKICDACTAAEQRWIVRIILKDLTIQVRETSVLGAFHPDARDLFNTCSDLKRVAWELWNPSRSLQDDERDVTLWTPFQPMLCKRSKTLAEAVKLVQSHMEDGMTKGSKNNFVIEEKLDGERMQLHKRGNAYFYSSRKGTDYTYLYGAHVGTGSLTPYIHAAFDDRIEDCILDGEMMVWDPMLDKYLAFGTLKTAATDILGKIDTWDNESPRPCFKVFDILLLRNPSRPAPKNFSNTPLSVRRKVLAQVFKPIQGRLELAAQSFGSNAKDVESALEKIVEERGEGLVLKAPESPYVLAGREAFWVKVKPEYMDSMSDSVDLLVVAGKWGSGSRGGKVSSLVCAVRDDYSRSGVSETGMNVYATFVRVGTGLTVEDYDWVNKKKWIRMDKKSPPPHMKVSPSVSSDDKGDVYLDPEDWFIISIKGASITTTDEFGTNLTMRFPRCKAIRRDLSVDDCLTWSGLRELHGGKRKDSDDRHIVSKAVIEKLIYQHGGDFTQVMQGDSTLTVIYGGTKLIPQVKRIMKRNDMDILKPQWLTDSIEKGRLVPLQAKYYFYATKEAQEDGAYKMNNEEVEVMSSLRSAKISSAQSPPDLDHTLSSSPEPEEISEYLKPIPLDENITKIPDDPSASDTQSEPEDLADQLSDEEWTEIAATHTGDNHNKIDSMESGIEMFKEGSTEQKPVAVKAQALINSGEDIESNTVISAMRSEISSTTSKLDQNLFFRNLCFYLDSPDNARDEDFLVSNTHESKIRLSMDRARKDILVHGGALALGLSDPRLTHIVLHELDKSRRIELIRRTSKPKRRYVVLTSFISACVSEGTLLDEDAFMP</sequence>
<dbReference type="GO" id="GO:0006297">
    <property type="term" value="P:nucleotide-excision repair, DNA gap filling"/>
    <property type="evidence" value="ECO:0007669"/>
    <property type="project" value="TreeGrafter"/>
</dbReference>
<feature type="region of interest" description="Disordered" evidence="17">
    <location>
        <begin position="1069"/>
        <end position="1091"/>
    </location>
</feature>
<evidence type="ECO:0000259" key="19">
    <source>
        <dbReference type="PROSITE" id="PS50172"/>
    </source>
</evidence>
<evidence type="ECO:0000256" key="10">
    <source>
        <dbReference type="ARBA" id="ARBA00022842"/>
    </source>
</evidence>
<evidence type="ECO:0000256" key="17">
    <source>
        <dbReference type="SAM" id="MobiDB-lite"/>
    </source>
</evidence>
<evidence type="ECO:0000256" key="13">
    <source>
        <dbReference type="ARBA" id="ARBA00023242"/>
    </source>
</evidence>
<keyword evidence="6" id="KW-0677">Repeat</keyword>
<accession>A0A8H7H7Q0</accession>
<dbReference type="PANTHER" id="PTHR45997">
    <property type="entry name" value="DNA LIGASE 4"/>
    <property type="match status" value="1"/>
</dbReference>
<feature type="region of interest" description="Disordered" evidence="17">
    <location>
        <begin position="276"/>
        <end position="299"/>
    </location>
</feature>
<dbReference type="Pfam" id="PF04675">
    <property type="entry name" value="DNA_ligase_A_N"/>
    <property type="match status" value="1"/>
</dbReference>
<evidence type="ECO:0000256" key="6">
    <source>
        <dbReference type="ARBA" id="ARBA00022737"/>
    </source>
</evidence>
<dbReference type="Gene3D" id="1.10.3260.10">
    <property type="entry name" value="DNA ligase, ATP-dependent, N-terminal domain"/>
    <property type="match status" value="1"/>
</dbReference>
<dbReference type="Proteomes" id="UP000650582">
    <property type="component" value="Unassembled WGS sequence"/>
</dbReference>
<comment type="catalytic activity">
    <reaction evidence="14 15">
        <text>ATP + (deoxyribonucleotide)n-3'-hydroxyl + 5'-phospho-(deoxyribonucleotide)m = (deoxyribonucleotide)n+m + AMP + diphosphate.</text>
        <dbReference type="EC" id="6.5.1.1"/>
    </reaction>
</comment>
<evidence type="ECO:0000256" key="3">
    <source>
        <dbReference type="ARBA" id="ARBA00007572"/>
    </source>
</evidence>
<dbReference type="InterPro" id="IPR036420">
    <property type="entry name" value="BRCT_dom_sf"/>
</dbReference>
<dbReference type="InterPro" id="IPR036599">
    <property type="entry name" value="DNA_ligase_N_sf"/>
</dbReference>
<evidence type="ECO:0000256" key="11">
    <source>
        <dbReference type="ARBA" id="ARBA00023172"/>
    </source>
</evidence>
<dbReference type="GO" id="GO:0005524">
    <property type="term" value="F:ATP binding"/>
    <property type="evidence" value="ECO:0007669"/>
    <property type="project" value="UniProtKB-KW"/>
</dbReference>
<proteinExistence type="inferred from homology"/>
<keyword evidence="11 15" id="KW-0233">DNA recombination</keyword>
<dbReference type="PROSITE" id="PS50172">
    <property type="entry name" value="BRCT"/>
    <property type="match status" value="2"/>
</dbReference>
<dbReference type="GO" id="GO:0071897">
    <property type="term" value="P:DNA biosynthetic process"/>
    <property type="evidence" value="ECO:0007669"/>
    <property type="project" value="InterPro"/>
</dbReference>
<keyword evidence="13" id="KW-0539">Nucleus</keyword>
<evidence type="ECO:0000256" key="2">
    <source>
        <dbReference type="ARBA" id="ARBA00004123"/>
    </source>
</evidence>
<evidence type="ECO:0000256" key="1">
    <source>
        <dbReference type="ARBA" id="ARBA00001946"/>
    </source>
</evidence>
<dbReference type="Pfam" id="PF01068">
    <property type="entry name" value="DNA_ligase_A_M"/>
    <property type="match status" value="1"/>
</dbReference>
<dbReference type="EC" id="6.5.1.1" evidence="15"/>
<comment type="cofactor">
    <cofactor evidence="1">
        <name>Mg(2+)</name>
        <dbReference type="ChEBI" id="CHEBI:18420"/>
    </cofactor>
</comment>
<dbReference type="InterPro" id="IPR012309">
    <property type="entry name" value="DNA_ligase_ATP-dep_C"/>
</dbReference>
<organism evidence="20 21">
    <name type="scientific">Rhizoctonia solani</name>
    <dbReference type="NCBI Taxonomy" id="456999"/>
    <lineage>
        <taxon>Eukaryota</taxon>
        <taxon>Fungi</taxon>
        <taxon>Dikarya</taxon>
        <taxon>Basidiomycota</taxon>
        <taxon>Agaricomycotina</taxon>
        <taxon>Agaricomycetes</taxon>
        <taxon>Cantharellales</taxon>
        <taxon>Ceratobasidiaceae</taxon>
        <taxon>Rhizoctonia</taxon>
    </lineage>
</organism>
<dbReference type="InterPro" id="IPR016059">
    <property type="entry name" value="DNA_ligase_ATP-dep_CS"/>
</dbReference>
<dbReference type="PROSITE" id="PS50160">
    <property type="entry name" value="DNA_LIGASE_A3"/>
    <property type="match status" value="1"/>
</dbReference>
<keyword evidence="5" id="KW-0479">Metal-binding</keyword>
<feature type="compositionally biased region" description="Acidic residues" evidence="17">
    <location>
        <begin position="1119"/>
        <end position="1128"/>
    </location>
</feature>